<evidence type="ECO:0000313" key="2">
    <source>
        <dbReference type="EMBL" id="KAF5785065.1"/>
    </source>
</evidence>
<feature type="region of interest" description="Disordered" evidence="1">
    <location>
        <begin position="84"/>
        <end position="104"/>
    </location>
</feature>
<protein>
    <submittedName>
        <fullName evidence="2">Uncharacterized protein</fullName>
    </submittedName>
</protein>
<dbReference type="EMBL" id="MNCJ02000325">
    <property type="protein sequence ID" value="KAF5785065.1"/>
    <property type="molecule type" value="Genomic_DNA"/>
</dbReference>
<reference evidence="2" key="1">
    <citation type="journal article" date="2017" name="Nature">
        <title>The sunflower genome provides insights into oil metabolism, flowering and Asterid evolution.</title>
        <authorList>
            <person name="Badouin H."/>
            <person name="Gouzy J."/>
            <person name="Grassa C.J."/>
            <person name="Murat F."/>
            <person name="Staton S.E."/>
            <person name="Cottret L."/>
            <person name="Lelandais-Briere C."/>
            <person name="Owens G.L."/>
            <person name="Carrere S."/>
            <person name="Mayjonade B."/>
            <person name="Legrand L."/>
            <person name="Gill N."/>
            <person name="Kane N.C."/>
            <person name="Bowers J.E."/>
            <person name="Hubner S."/>
            <person name="Bellec A."/>
            <person name="Berard A."/>
            <person name="Berges H."/>
            <person name="Blanchet N."/>
            <person name="Boniface M.C."/>
            <person name="Brunel D."/>
            <person name="Catrice O."/>
            <person name="Chaidir N."/>
            <person name="Claudel C."/>
            <person name="Donnadieu C."/>
            <person name="Faraut T."/>
            <person name="Fievet G."/>
            <person name="Helmstetter N."/>
            <person name="King M."/>
            <person name="Knapp S.J."/>
            <person name="Lai Z."/>
            <person name="Le Paslier M.C."/>
            <person name="Lippi Y."/>
            <person name="Lorenzon L."/>
            <person name="Mandel J.R."/>
            <person name="Marage G."/>
            <person name="Marchand G."/>
            <person name="Marquand E."/>
            <person name="Bret-Mestries E."/>
            <person name="Morien E."/>
            <person name="Nambeesan S."/>
            <person name="Nguyen T."/>
            <person name="Pegot-Espagnet P."/>
            <person name="Pouilly N."/>
            <person name="Raftis F."/>
            <person name="Sallet E."/>
            <person name="Schiex T."/>
            <person name="Thomas J."/>
            <person name="Vandecasteele C."/>
            <person name="Vares D."/>
            <person name="Vear F."/>
            <person name="Vautrin S."/>
            <person name="Crespi M."/>
            <person name="Mangin B."/>
            <person name="Burke J.M."/>
            <person name="Salse J."/>
            <person name="Munos S."/>
            <person name="Vincourt P."/>
            <person name="Rieseberg L.H."/>
            <person name="Langlade N.B."/>
        </authorList>
    </citation>
    <scope>NUCLEOTIDE SEQUENCE</scope>
    <source>
        <tissue evidence="2">Leaves</tissue>
    </source>
</reference>
<name>A0A9K3HVB3_HELAN</name>
<dbReference type="AlphaFoldDB" id="A0A9K3HVB3"/>
<feature type="region of interest" description="Disordered" evidence="1">
    <location>
        <begin position="1"/>
        <end position="25"/>
    </location>
</feature>
<reference evidence="2" key="2">
    <citation type="submission" date="2020-06" db="EMBL/GenBank/DDBJ databases">
        <title>Helianthus annuus Genome sequencing and assembly Release 2.</title>
        <authorList>
            <person name="Gouzy J."/>
            <person name="Langlade N."/>
            <person name="Munos S."/>
        </authorList>
    </citation>
    <scope>NUCLEOTIDE SEQUENCE</scope>
    <source>
        <tissue evidence="2">Leaves</tissue>
    </source>
</reference>
<accession>A0A9K3HVB3</accession>
<dbReference type="Proteomes" id="UP000215914">
    <property type="component" value="Unassembled WGS sequence"/>
</dbReference>
<dbReference type="Gramene" id="mRNA:HanXRQr2_Chr10g0424211">
    <property type="protein sequence ID" value="mRNA:HanXRQr2_Chr10g0424211"/>
    <property type="gene ID" value="HanXRQr2_Chr10g0424211"/>
</dbReference>
<comment type="caution">
    <text evidence="2">The sequence shown here is derived from an EMBL/GenBank/DDBJ whole genome shotgun (WGS) entry which is preliminary data.</text>
</comment>
<sequence length="104" mass="10918">MEAVLPQGKGDLGALGDPNATGVPKEHLEKLGDKRFRRPKKPHEPAVVPPLVPEVVGISRIRLRKYNDYVVVSDTLEGLGVLGGGAAVGGSSAGSKPADDKKRK</sequence>
<evidence type="ECO:0000256" key="1">
    <source>
        <dbReference type="SAM" id="MobiDB-lite"/>
    </source>
</evidence>
<proteinExistence type="predicted"/>
<keyword evidence="3" id="KW-1185">Reference proteome</keyword>
<organism evidence="2 3">
    <name type="scientific">Helianthus annuus</name>
    <name type="common">Common sunflower</name>
    <dbReference type="NCBI Taxonomy" id="4232"/>
    <lineage>
        <taxon>Eukaryota</taxon>
        <taxon>Viridiplantae</taxon>
        <taxon>Streptophyta</taxon>
        <taxon>Embryophyta</taxon>
        <taxon>Tracheophyta</taxon>
        <taxon>Spermatophyta</taxon>
        <taxon>Magnoliopsida</taxon>
        <taxon>eudicotyledons</taxon>
        <taxon>Gunneridae</taxon>
        <taxon>Pentapetalae</taxon>
        <taxon>asterids</taxon>
        <taxon>campanulids</taxon>
        <taxon>Asterales</taxon>
        <taxon>Asteraceae</taxon>
        <taxon>Asteroideae</taxon>
        <taxon>Heliantheae alliance</taxon>
        <taxon>Heliantheae</taxon>
        <taxon>Helianthus</taxon>
    </lineage>
</organism>
<gene>
    <name evidence="2" type="ORF">HanXRQr2_Chr10g0424211</name>
</gene>
<evidence type="ECO:0000313" key="3">
    <source>
        <dbReference type="Proteomes" id="UP000215914"/>
    </source>
</evidence>